<dbReference type="InterPro" id="IPR036396">
    <property type="entry name" value="Cyt_P450_sf"/>
</dbReference>
<dbReference type="SUPFAM" id="SSF48264">
    <property type="entry name" value="Cytochrome P450"/>
    <property type="match status" value="1"/>
</dbReference>
<dbReference type="InterPro" id="IPR001128">
    <property type="entry name" value="Cyt_P450"/>
</dbReference>
<organism evidence="3 4">
    <name type="scientific">Crossiella cryophila</name>
    <dbReference type="NCBI Taxonomy" id="43355"/>
    <lineage>
        <taxon>Bacteria</taxon>
        <taxon>Bacillati</taxon>
        <taxon>Actinomycetota</taxon>
        <taxon>Actinomycetes</taxon>
        <taxon>Pseudonocardiales</taxon>
        <taxon>Pseudonocardiaceae</taxon>
        <taxon>Crossiella</taxon>
    </lineage>
</organism>
<dbReference type="EMBL" id="JACHMH010000001">
    <property type="protein sequence ID" value="MBB4679898.1"/>
    <property type="molecule type" value="Genomic_DNA"/>
</dbReference>
<sequence>MTDTLRDAIRYRLPDLVAPFPPPPRRADWAGLRARTCRWGERHGVISLRGRGRLLGSNLLDLGGAMLGGADPGRASVLLDWFLWMLLLDDRVDNGPWAEQDGLAAFAVAVAEATRPTALPPPIRPPDPAAAEPMSAVLANDLWPRTAALGGLDWQRRFTRHLAEHLAAQRESVRLRGLPDAVLPESAYAPLRRALFGADVFFDLIEVLDGPESEPNESTQRLRECAADAIAWTNDVYSLEKDLGFGESANLVLVLRNELDLSWQQAVDAAEQAIMRRTKEFERLAAQAESSFPRRLGETIRASLDWHRDSSRYRRQQAIPGPALDLVDSARTVPSLLWPDCEHDPYAFYALLRNRFPLFYDEPIDTWLLSRYEDVRLVLTDPRFNSANYVWQLAPVVGPTIMQMDGPEHSKHRAVITPAFLGKALAGLRVEVQRITDDLVAGVLERLRHGPVDLVEHFTRLLPHRTVISVLGLPPADEAHFLRWFPTQISFLANDRQDPSLFARGRTVRAEFSAYLDDQIAQRRRNPGPDLLSNLCQATVDGQPLADELIRGFCANLVGAGSESTDKAMASYLVNLLENPLALNEVRADPAEVTPRAWAESLRRNPPFHVVSRQTSEAVELPIGRIPAGATVGCVVGSANRDPVRFPDPDAYDLTRFAEATVAREFTARASQLSLGAGRHFCLGARLSLVEAEIGVGTLLRALPTLRWAPGFTPREIGRLVRAPAELLVVAP</sequence>
<dbReference type="InterPro" id="IPR008949">
    <property type="entry name" value="Isoprenoid_synthase_dom_sf"/>
</dbReference>
<accession>A0A7W7FWS3</accession>
<dbReference type="PRINTS" id="PR00359">
    <property type="entry name" value="BP450"/>
</dbReference>
<dbReference type="PANTHER" id="PTHR46696">
    <property type="entry name" value="P450, PUTATIVE (EUROFUNG)-RELATED"/>
    <property type="match status" value="1"/>
</dbReference>
<dbReference type="Gene3D" id="1.10.600.10">
    <property type="entry name" value="Farnesyl Diphosphate Synthase"/>
    <property type="match status" value="1"/>
</dbReference>
<dbReference type="GO" id="GO:0004497">
    <property type="term" value="F:monooxygenase activity"/>
    <property type="evidence" value="ECO:0007669"/>
    <property type="project" value="InterPro"/>
</dbReference>
<dbReference type="GO" id="GO:0010333">
    <property type="term" value="F:terpene synthase activity"/>
    <property type="evidence" value="ECO:0007669"/>
    <property type="project" value="InterPro"/>
</dbReference>
<gene>
    <name evidence="3" type="ORF">HNR67_006016</name>
</gene>
<dbReference type="SFLD" id="SFLDG01020">
    <property type="entry name" value="Terpene_Cyclase_Like_2"/>
    <property type="match status" value="1"/>
</dbReference>
<dbReference type="RefSeq" id="WP_185005596.1">
    <property type="nucleotide sequence ID" value="NZ_BAAAUI010000017.1"/>
</dbReference>
<evidence type="ECO:0000313" key="3">
    <source>
        <dbReference type="EMBL" id="MBB4679898.1"/>
    </source>
</evidence>
<keyword evidence="2" id="KW-0456">Lyase</keyword>
<comment type="caution">
    <text evidence="3">The sequence shown here is derived from an EMBL/GenBank/DDBJ whole genome shotgun (WGS) entry which is preliminary data.</text>
</comment>
<name>A0A7W7FWS3_9PSEU</name>
<dbReference type="GO" id="GO:0020037">
    <property type="term" value="F:heme binding"/>
    <property type="evidence" value="ECO:0007669"/>
    <property type="project" value="InterPro"/>
</dbReference>
<proteinExistence type="inferred from homology"/>
<dbReference type="PANTHER" id="PTHR46696:SF3">
    <property type="entry name" value="PULCHERRIMINIC ACID SYNTHASE"/>
    <property type="match status" value="1"/>
</dbReference>
<dbReference type="InterPro" id="IPR034686">
    <property type="entry name" value="Terpene_cyclase-like_2"/>
</dbReference>
<dbReference type="Pfam" id="PF00067">
    <property type="entry name" value="p450"/>
    <property type="match status" value="1"/>
</dbReference>
<evidence type="ECO:0000313" key="4">
    <source>
        <dbReference type="Proteomes" id="UP000533598"/>
    </source>
</evidence>
<dbReference type="Gene3D" id="1.10.630.10">
    <property type="entry name" value="Cytochrome P450"/>
    <property type="match status" value="1"/>
</dbReference>
<dbReference type="AlphaFoldDB" id="A0A7W7FWS3"/>
<protein>
    <submittedName>
        <fullName evidence="3">Pulcherriminic acid synthase</fullName>
        <ecNumber evidence="3">1.14.15.13</ecNumber>
    </submittedName>
</protein>
<dbReference type="SFLD" id="SFLDS00005">
    <property type="entry name" value="Isoprenoid_Synthase_Type_I"/>
    <property type="match status" value="1"/>
</dbReference>
<evidence type="ECO:0000256" key="1">
    <source>
        <dbReference type="ARBA" id="ARBA00010617"/>
    </source>
</evidence>
<dbReference type="GO" id="GO:0005506">
    <property type="term" value="F:iron ion binding"/>
    <property type="evidence" value="ECO:0007669"/>
    <property type="project" value="InterPro"/>
</dbReference>
<evidence type="ECO:0000256" key="2">
    <source>
        <dbReference type="ARBA" id="ARBA00023239"/>
    </source>
</evidence>
<comment type="similarity">
    <text evidence="1">Belongs to the cytochrome P450 family.</text>
</comment>
<dbReference type="GO" id="GO:0016705">
    <property type="term" value="F:oxidoreductase activity, acting on paired donors, with incorporation or reduction of molecular oxygen"/>
    <property type="evidence" value="ECO:0007669"/>
    <property type="project" value="InterPro"/>
</dbReference>
<dbReference type="Pfam" id="PF19086">
    <property type="entry name" value="Terpene_syn_C_2"/>
    <property type="match status" value="1"/>
</dbReference>
<dbReference type="InterPro" id="IPR002397">
    <property type="entry name" value="Cyt_P450_B"/>
</dbReference>
<dbReference type="EC" id="1.14.15.13" evidence="3"/>
<reference evidence="3 4" key="1">
    <citation type="submission" date="2020-08" db="EMBL/GenBank/DDBJ databases">
        <title>Sequencing the genomes of 1000 actinobacteria strains.</title>
        <authorList>
            <person name="Klenk H.-P."/>
        </authorList>
    </citation>
    <scope>NUCLEOTIDE SEQUENCE [LARGE SCALE GENOMIC DNA]</scope>
    <source>
        <strain evidence="3 4">DSM 44230</strain>
    </source>
</reference>
<keyword evidence="4" id="KW-1185">Reference proteome</keyword>
<dbReference type="Proteomes" id="UP000533598">
    <property type="component" value="Unassembled WGS sequence"/>
</dbReference>
<keyword evidence="3" id="KW-0560">Oxidoreductase</keyword>
<dbReference type="SUPFAM" id="SSF48576">
    <property type="entry name" value="Terpenoid synthases"/>
    <property type="match status" value="1"/>
</dbReference>